<evidence type="ECO:0000313" key="7">
    <source>
        <dbReference type="Proteomes" id="UP000515152"/>
    </source>
</evidence>
<dbReference type="PROSITE" id="PS50330">
    <property type="entry name" value="UIM"/>
    <property type="match status" value="1"/>
</dbReference>
<dbReference type="GO" id="GO:0033565">
    <property type="term" value="C:ESCRT-0 complex"/>
    <property type="evidence" value="ECO:0007669"/>
    <property type="project" value="TreeGrafter"/>
</dbReference>
<feature type="domain" description="SH3" evidence="6">
    <location>
        <begin position="81"/>
        <end position="140"/>
    </location>
</feature>
<dbReference type="GeneID" id="105900619"/>
<dbReference type="PROSITE" id="PS50002">
    <property type="entry name" value="SH3"/>
    <property type="match status" value="1"/>
</dbReference>
<dbReference type="SMART" id="SM00326">
    <property type="entry name" value="SH3"/>
    <property type="match status" value="1"/>
</dbReference>
<dbReference type="Pfam" id="PF00018">
    <property type="entry name" value="SH3_1"/>
    <property type="match status" value="1"/>
</dbReference>
<dbReference type="InterPro" id="IPR050670">
    <property type="entry name" value="STAM"/>
</dbReference>
<evidence type="ECO:0000256" key="2">
    <source>
        <dbReference type="ARBA" id="ARBA00022448"/>
    </source>
</evidence>
<gene>
    <name evidence="8" type="primary">stam</name>
</gene>
<dbReference type="Pfam" id="PF02809">
    <property type="entry name" value="UIM"/>
    <property type="match status" value="1"/>
</dbReference>
<evidence type="ECO:0000256" key="5">
    <source>
        <dbReference type="SAM" id="MobiDB-lite"/>
    </source>
</evidence>
<proteinExistence type="predicted"/>
<dbReference type="PRINTS" id="PR00452">
    <property type="entry name" value="SH3DOMAIN"/>
</dbReference>
<evidence type="ECO:0000256" key="3">
    <source>
        <dbReference type="ARBA" id="ARBA00022927"/>
    </source>
</evidence>
<dbReference type="OrthoDB" id="10068368at2759"/>
<dbReference type="AlphaFoldDB" id="A0A6P8F757"/>
<dbReference type="CTD" id="8027"/>
<feature type="region of interest" description="Disordered" evidence="5">
    <location>
        <begin position="15"/>
        <end position="43"/>
    </location>
</feature>
<dbReference type="PANTHER" id="PTHR45929:SF2">
    <property type="entry name" value="SIGNAL TRANSDUCING ADAPTER MOLECULE 1"/>
    <property type="match status" value="1"/>
</dbReference>
<keyword evidence="3" id="KW-0653">Protein transport</keyword>
<name>A0A6P8F757_CLUHA</name>
<feature type="compositionally biased region" description="Polar residues" evidence="5">
    <location>
        <begin position="358"/>
        <end position="369"/>
    </location>
</feature>
<dbReference type="InterPro" id="IPR035657">
    <property type="entry name" value="STAM1_SH3"/>
</dbReference>
<evidence type="ECO:0000313" key="8">
    <source>
        <dbReference type="RefSeq" id="XP_031418977.1"/>
    </source>
</evidence>
<dbReference type="InterPro" id="IPR001452">
    <property type="entry name" value="SH3_domain"/>
</dbReference>
<dbReference type="FunFam" id="2.30.30.40:FF:000086">
    <property type="entry name" value="signal transducing adapter molecule 2"/>
    <property type="match status" value="1"/>
</dbReference>
<dbReference type="SUPFAM" id="SSF50044">
    <property type="entry name" value="SH3-domain"/>
    <property type="match status" value="1"/>
</dbReference>
<evidence type="ECO:0000256" key="1">
    <source>
        <dbReference type="ARBA" id="ARBA00022443"/>
    </source>
</evidence>
<dbReference type="PRINTS" id="PR00499">
    <property type="entry name" value="P67PHOX"/>
</dbReference>
<keyword evidence="1 4" id="KW-0728">SH3 domain</keyword>
<evidence type="ECO:0000259" key="6">
    <source>
        <dbReference type="PROSITE" id="PS50002"/>
    </source>
</evidence>
<dbReference type="InterPro" id="IPR003903">
    <property type="entry name" value="UIM_dom"/>
</dbReference>
<dbReference type="CDD" id="cd11964">
    <property type="entry name" value="SH3_STAM1"/>
    <property type="match status" value="1"/>
</dbReference>
<dbReference type="InterPro" id="IPR036028">
    <property type="entry name" value="SH3-like_dom_sf"/>
</dbReference>
<protein>
    <submittedName>
        <fullName evidence="8">Signal transducing adapter molecule 1</fullName>
    </submittedName>
</protein>
<dbReference type="Proteomes" id="UP000515152">
    <property type="component" value="Chromosome 25"/>
</dbReference>
<dbReference type="KEGG" id="char:105900619"/>
<dbReference type="PANTHER" id="PTHR45929">
    <property type="entry name" value="JAK PATHWAY SIGNAL TRANSDUCTION ADAPTOR MOLECULE"/>
    <property type="match status" value="1"/>
</dbReference>
<feature type="region of interest" description="Disordered" evidence="5">
    <location>
        <begin position="331"/>
        <end position="380"/>
    </location>
</feature>
<organism evidence="7 8">
    <name type="scientific">Clupea harengus</name>
    <name type="common">Atlantic herring</name>
    <dbReference type="NCBI Taxonomy" id="7950"/>
    <lineage>
        <taxon>Eukaryota</taxon>
        <taxon>Metazoa</taxon>
        <taxon>Chordata</taxon>
        <taxon>Craniata</taxon>
        <taxon>Vertebrata</taxon>
        <taxon>Euteleostomi</taxon>
        <taxon>Actinopterygii</taxon>
        <taxon>Neopterygii</taxon>
        <taxon>Teleostei</taxon>
        <taxon>Clupei</taxon>
        <taxon>Clupeiformes</taxon>
        <taxon>Clupeoidei</taxon>
        <taxon>Clupeidae</taxon>
        <taxon>Clupea</taxon>
    </lineage>
</organism>
<keyword evidence="2" id="KW-0813">Transport</keyword>
<keyword evidence="7" id="KW-1185">Reference proteome</keyword>
<dbReference type="RefSeq" id="XP_031418977.1">
    <property type="nucleotide sequence ID" value="XM_031563117.1"/>
</dbReference>
<accession>A0A6P8F757</accession>
<evidence type="ECO:0000256" key="4">
    <source>
        <dbReference type="PROSITE-ProRule" id="PRU00192"/>
    </source>
</evidence>
<dbReference type="GO" id="GO:0043328">
    <property type="term" value="P:protein transport to vacuole involved in ubiquitin-dependent protein catabolic process via the multivesicular body sorting pathway"/>
    <property type="evidence" value="ECO:0007669"/>
    <property type="project" value="TreeGrafter"/>
</dbReference>
<dbReference type="CDD" id="cd21389">
    <property type="entry name" value="GAT_STAM1"/>
    <property type="match status" value="1"/>
</dbReference>
<dbReference type="Gene3D" id="1.20.5.1940">
    <property type="match status" value="1"/>
</dbReference>
<reference evidence="8" key="1">
    <citation type="submission" date="2025-08" db="UniProtKB">
        <authorList>
            <consortium name="RefSeq"/>
        </authorList>
    </citation>
    <scope>IDENTIFICATION</scope>
</reference>
<feature type="region of interest" description="Disordered" evidence="5">
    <location>
        <begin position="297"/>
        <end position="319"/>
    </location>
</feature>
<dbReference type="Gene3D" id="2.30.30.40">
    <property type="entry name" value="SH3 Domains"/>
    <property type="match status" value="1"/>
</dbReference>
<dbReference type="FunFam" id="1.20.5.1940:FF:000002">
    <property type="entry name" value="Signal transducing adapter molecule 1"/>
    <property type="match status" value="1"/>
</dbReference>
<sequence length="380" mass="41574">MIKNLREQGVTFPAVGSQAAEQAKASPALVAKDPSTTTNRKEEDDLAKAIELSLKEQRLHPQTSLSGLYPSASSLLATNKPEGRKVRAIYDFEAAEDNELTFKSGEIITILDDSDPNWWKGETYQGVGLFPSNFVTADLTAEPEMMKTEKKTVQFSEDIQVETIEPEPEPVYIDEEKMDQLLQMIQSADPTDNQSDPVELLQLEGACNQMGPLCDQKLEDIDRKHSELSDLNVKVMEALSMYAKLMNEDPVYAMYAKLQTQQYYMQQPPANASQQVYPGQTPGGSYAVQGYSVPLEQHPSQHQAGGPMPGPPNPSDVHMYMAQPAVYGPNPGNMVPGDVPPYQNPSSVPAGMGPPPSYAQSLQAPSDGQQAPYPADKALL</sequence>
<dbReference type="InterPro" id="IPR047492">
    <property type="entry name" value="GAT_STAM1"/>
</dbReference>